<dbReference type="GeneID" id="36598867"/>
<name>A0A2T4B9K1_9HYPO</name>
<gene>
    <name evidence="2" type="ORF">BBK36DRAFT_1120850</name>
</gene>
<dbReference type="AlphaFoldDB" id="A0A2T4B9K1"/>
<dbReference type="EMBL" id="KZ680214">
    <property type="protein sequence ID" value="PTB65891.1"/>
    <property type="molecule type" value="Genomic_DNA"/>
</dbReference>
<evidence type="ECO:0000313" key="3">
    <source>
        <dbReference type="Proteomes" id="UP000241546"/>
    </source>
</evidence>
<dbReference type="PROSITE" id="PS50181">
    <property type="entry name" value="FBOX"/>
    <property type="match status" value="1"/>
</dbReference>
<feature type="domain" description="F-box" evidence="1">
    <location>
        <begin position="27"/>
        <end position="75"/>
    </location>
</feature>
<evidence type="ECO:0000313" key="2">
    <source>
        <dbReference type="EMBL" id="PTB65891.1"/>
    </source>
</evidence>
<keyword evidence="3" id="KW-1185">Reference proteome</keyword>
<dbReference type="Proteomes" id="UP000241546">
    <property type="component" value="Unassembled WGS sequence"/>
</dbReference>
<organism evidence="2 3">
    <name type="scientific">Trichoderma citrinoviride</name>
    <dbReference type="NCBI Taxonomy" id="58853"/>
    <lineage>
        <taxon>Eukaryota</taxon>
        <taxon>Fungi</taxon>
        <taxon>Dikarya</taxon>
        <taxon>Ascomycota</taxon>
        <taxon>Pezizomycotina</taxon>
        <taxon>Sordariomycetes</taxon>
        <taxon>Hypocreomycetidae</taxon>
        <taxon>Hypocreales</taxon>
        <taxon>Hypocreaceae</taxon>
        <taxon>Trichoderma</taxon>
    </lineage>
</organism>
<dbReference type="InterPro" id="IPR001810">
    <property type="entry name" value="F-box_dom"/>
</dbReference>
<dbReference type="OrthoDB" id="4879927at2759"/>
<dbReference type="RefSeq" id="XP_024749211.1">
    <property type="nucleotide sequence ID" value="XM_024890749.1"/>
</dbReference>
<proteinExistence type="predicted"/>
<dbReference type="Pfam" id="PF00646">
    <property type="entry name" value="F-box"/>
    <property type="match status" value="1"/>
</dbReference>
<sequence>MHRLRFLRRLLGKGRRHHRDHDQKHPSAAILQLPLDILLLITDNLALHDTFLLSHTCKALRQVTFQDWDADISRLPFEDQIAFWAGLAYTLPNRWACLQCCKLHPINISDVPAAFRTVRNRAFPCSIDYSRGIEIEGYSVQHYHVQFALKLSRLGNVHQQYLAALMDSYTRTGPSLIPPLAESYAAEPRIINERFILREEWKISNNTSTALPLLWDNTDLHIPVCPHMRMSGGPARSRSWKESSIHWMVRVSNSMQQREGSVLLKEITLLEDGIALAYESPGQWIFNSCLHCPTDFAIMISTDEQEATIRAWHDFGVEGSPLDISWKEHVKDEATHYFDVGPYLDYPHGGVRESWLEGISHETGTNQAKLPSFFTKLIDTLSQVQY</sequence>
<protein>
    <recommendedName>
        <fullName evidence="1">F-box domain-containing protein</fullName>
    </recommendedName>
</protein>
<reference evidence="3" key="1">
    <citation type="submission" date="2016-07" db="EMBL/GenBank/DDBJ databases">
        <title>Multiple horizontal gene transfer events from other fungi enriched the ability of initially mycotrophic Trichoderma (Ascomycota) to feed on dead plant biomass.</title>
        <authorList>
            <consortium name="DOE Joint Genome Institute"/>
            <person name="Atanasova L."/>
            <person name="Chenthamara K."/>
            <person name="Zhang J."/>
            <person name="Grujic M."/>
            <person name="Henrissat B."/>
            <person name="Kuo A."/>
            <person name="Aerts A."/>
            <person name="Salamov A."/>
            <person name="Lipzen A."/>
            <person name="Labutti K."/>
            <person name="Barry K."/>
            <person name="Miao Y."/>
            <person name="Rahimi M.J."/>
            <person name="Shen Q."/>
            <person name="Grigoriev I.V."/>
            <person name="Kubicek C.P."/>
            <person name="Druzhinina I.S."/>
        </authorList>
    </citation>
    <scope>NUCLEOTIDE SEQUENCE [LARGE SCALE GENOMIC DNA]</scope>
    <source>
        <strain evidence="3">TUCIM 6016</strain>
    </source>
</reference>
<accession>A0A2T4B9K1</accession>
<evidence type="ECO:0000259" key="1">
    <source>
        <dbReference type="PROSITE" id="PS50181"/>
    </source>
</evidence>